<dbReference type="SMART" id="SM00862">
    <property type="entry name" value="Trans_reg_C"/>
    <property type="match status" value="1"/>
</dbReference>
<reference evidence="4" key="1">
    <citation type="journal article" date="2023" name="Int. J. Syst. Evol. Microbiol.">
        <title>Methylocystis iwaonis sp. nov., a type II methane-oxidizing bacterium from surface soil of a rice paddy field in Japan, and emended description of the genus Methylocystis (ex Whittenbury et al. 1970) Bowman et al. 1993.</title>
        <authorList>
            <person name="Kaise H."/>
            <person name="Sawadogo J.B."/>
            <person name="Alam M.S."/>
            <person name="Ueno C."/>
            <person name="Dianou D."/>
            <person name="Shinjo R."/>
            <person name="Asakawa S."/>
        </authorList>
    </citation>
    <scope>NUCLEOTIDE SEQUENCE</scope>
    <source>
        <strain evidence="4">LMG27198</strain>
    </source>
</reference>
<evidence type="ECO:0000256" key="1">
    <source>
        <dbReference type="ARBA" id="ARBA00023125"/>
    </source>
</evidence>
<dbReference type="Pfam" id="PF00486">
    <property type="entry name" value="Trans_reg_C"/>
    <property type="match status" value="1"/>
</dbReference>
<dbReference type="CDD" id="cd00383">
    <property type="entry name" value="trans_reg_C"/>
    <property type="match status" value="1"/>
</dbReference>
<dbReference type="InterPro" id="IPR036388">
    <property type="entry name" value="WH-like_DNA-bd_sf"/>
</dbReference>
<dbReference type="GO" id="GO:0006355">
    <property type="term" value="P:regulation of DNA-templated transcription"/>
    <property type="evidence" value="ECO:0007669"/>
    <property type="project" value="InterPro"/>
</dbReference>
<feature type="domain" description="OmpR/PhoB-type" evidence="3">
    <location>
        <begin position="1"/>
        <end position="61"/>
    </location>
</feature>
<evidence type="ECO:0000313" key="4">
    <source>
        <dbReference type="EMBL" id="GLI95882.1"/>
    </source>
</evidence>
<dbReference type="EMBL" id="BSEC01000006">
    <property type="protein sequence ID" value="GLI95882.1"/>
    <property type="molecule type" value="Genomic_DNA"/>
</dbReference>
<comment type="caution">
    <text evidence="4">The sequence shown here is derived from an EMBL/GenBank/DDBJ whole genome shotgun (WGS) entry which is preliminary data.</text>
</comment>
<dbReference type="SUPFAM" id="SSF46894">
    <property type="entry name" value="C-terminal effector domain of the bipartite response regulators"/>
    <property type="match status" value="1"/>
</dbReference>
<dbReference type="PROSITE" id="PS51755">
    <property type="entry name" value="OMPR_PHOB"/>
    <property type="match status" value="1"/>
</dbReference>
<dbReference type="Gene3D" id="1.10.10.10">
    <property type="entry name" value="Winged helix-like DNA-binding domain superfamily/Winged helix DNA-binding domain"/>
    <property type="match status" value="1"/>
</dbReference>
<keyword evidence="5" id="KW-1185">Reference proteome</keyword>
<keyword evidence="1 2" id="KW-0238">DNA-binding</keyword>
<accession>A0A9W6GZJ6</accession>
<dbReference type="InterPro" id="IPR016032">
    <property type="entry name" value="Sig_transdc_resp-reg_C-effctor"/>
</dbReference>
<dbReference type="InterPro" id="IPR001867">
    <property type="entry name" value="OmpR/PhoB-type_DNA-bd"/>
</dbReference>
<feature type="DNA-binding region" description="OmpR/PhoB-type" evidence="2">
    <location>
        <begin position="1"/>
        <end position="61"/>
    </location>
</feature>
<organism evidence="4 5">
    <name type="scientific">Methylocystis echinoides</name>
    <dbReference type="NCBI Taxonomy" id="29468"/>
    <lineage>
        <taxon>Bacteria</taxon>
        <taxon>Pseudomonadati</taxon>
        <taxon>Pseudomonadota</taxon>
        <taxon>Alphaproteobacteria</taxon>
        <taxon>Hyphomicrobiales</taxon>
        <taxon>Methylocystaceae</taxon>
        <taxon>Methylocystis</taxon>
    </lineage>
</organism>
<evidence type="ECO:0000256" key="2">
    <source>
        <dbReference type="PROSITE-ProRule" id="PRU01091"/>
    </source>
</evidence>
<dbReference type="GO" id="GO:0000160">
    <property type="term" value="P:phosphorelay signal transduction system"/>
    <property type="evidence" value="ECO:0007669"/>
    <property type="project" value="InterPro"/>
</dbReference>
<dbReference type="AlphaFoldDB" id="A0A9W6GZJ6"/>
<evidence type="ECO:0000313" key="5">
    <source>
        <dbReference type="Proteomes" id="UP001144323"/>
    </source>
</evidence>
<proteinExistence type="predicted"/>
<evidence type="ECO:0000259" key="3">
    <source>
        <dbReference type="PROSITE" id="PS51755"/>
    </source>
</evidence>
<dbReference type="GO" id="GO:0003677">
    <property type="term" value="F:DNA binding"/>
    <property type="evidence" value="ECO:0007669"/>
    <property type="project" value="UniProtKB-UniRule"/>
</dbReference>
<dbReference type="Proteomes" id="UP001144323">
    <property type="component" value="Unassembled WGS sequence"/>
</dbReference>
<protein>
    <recommendedName>
        <fullName evidence="3">OmpR/PhoB-type domain-containing protein</fullName>
    </recommendedName>
</protein>
<gene>
    <name evidence="4" type="ORF">LMG27198_48740</name>
</gene>
<name>A0A9W6GZJ6_9HYPH</name>
<sequence>MRNAGRVVPRTLLLDKVWNLNFEPSTSILETQISRLRAKIDKPFDLPLVHTVRSMGYTLHGPS</sequence>